<reference evidence="2" key="2">
    <citation type="submission" date="2013-03" db="EMBL/GenBank/DDBJ databases">
        <title>The Genome Sequence of Oribacterium sp. ACB1.</title>
        <authorList>
            <consortium name="The Broad Institute Genomics Platform"/>
            <consortium name="The Broad Institute Genome Sequencing Center for Infectious Disease"/>
            <person name="Earl A."/>
            <person name="Ward D."/>
            <person name="Feldgarden M."/>
            <person name="Gevers D."/>
            <person name="Sizova M."/>
            <person name="Hazen A."/>
            <person name="Epstein S."/>
            <person name="Walker B."/>
            <person name="Young S."/>
            <person name="Zeng Q."/>
            <person name="Gargeya S."/>
            <person name="Fitzgerald M."/>
            <person name="Haas B."/>
            <person name="Abouelleil A."/>
            <person name="Allen A.W."/>
            <person name="Alvarado L."/>
            <person name="Arachchi H.M."/>
            <person name="Berlin A.M."/>
            <person name="Chapman S.B."/>
            <person name="Gainer-Dewar J."/>
            <person name="Goldberg J."/>
            <person name="Griggs A."/>
            <person name="Gujja S."/>
            <person name="Hansen M."/>
            <person name="Howarth C."/>
            <person name="Imamovic A."/>
            <person name="Ireland A."/>
            <person name="Larimer J."/>
            <person name="McCowan C."/>
            <person name="Murphy C."/>
            <person name="Pearson M."/>
            <person name="Poon T.W."/>
            <person name="Priest M."/>
            <person name="Roberts A."/>
            <person name="Saif S."/>
            <person name="Shea T."/>
            <person name="Sisk P."/>
            <person name="Sykes S."/>
            <person name="Wortman J."/>
            <person name="Nusbaum C."/>
            <person name="Birren B."/>
        </authorList>
    </citation>
    <scope>NUCLEOTIDE SEQUENCE [LARGE SCALE GENOMIC DNA]</scope>
    <source>
        <strain evidence="2">ACB1</strain>
    </source>
</reference>
<dbReference type="PANTHER" id="PTHR47619:SF1">
    <property type="entry name" value="EXODEOXYRIBONUCLEASE WALJ"/>
    <property type="match status" value="1"/>
</dbReference>
<dbReference type="InterPro" id="IPR036866">
    <property type="entry name" value="RibonucZ/Hydroxyglut_hydro"/>
</dbReference>
<dbReference type="Gene3D" id="3.60.15.10">
    <property type="entry name" value="Ribonuclease Z/Hydroxyacylglutathione hydrolase-like"/>
    <property type="match status" value="1"/>
</dbReference>
<accession>G9WL84</accession>
<protein>
    <recommendedName>
        <fullName evidence="1">Metallo-beta-lactamase domain-containing protein</fullName>
    </recommendedName>
</protein>
<dbReference type="Pfam" id="PF12706">
    <property type="entry name" value="Lactamase_B_2"/>
    <property type="match status" value="1"/>
</dbReference>
<dbReference type="AlphaFoldDB" id="G9WL84"/>
<gene>
    <name evidence="2" type="ORF">HMPREF9625_00361</name>
</gene>
<evidence type="ECO:0000313" key="3">
    <source>
        <dbReference type="Proteomes" id="UP000018461"/>
    </source>
</evidence>
<evidence type="ECO:0000259" key="1">
    <source>
        <dbReference type="SMART" id="SM00849"/>
    </source>
</evidence>
<dbReference type="SUPFAM" id="SSF56281">
    <property type="entry name" value="Metallo-hydrolase/oxidoreductase"/>
    <property type="match status" value="1"/>
</dbReference>
<dbReference type="InterPro" id="IPR001279">
    <property type="entry name" value="Metallo-B-lactamas"/>
</dbReference>
<feature type="domain" description="Metallo-beta-lactamase" evidence="1">
    <location>
        <begin position="11"/>
        <end position="193"/>
    </location>
</feature>
<comment type="caution">
    <text evidence="2">The sequence shown here is derived from an EMBL/GenBank/DDBJ whole genome shotgun (WGS) entry which is preliminary data.</text>
</comment>
<dbReference type="HOGENOM" id="CLU_073253_0_0_9"/>
<organism evidence="2 3">
    <name type="scientific">Oribacterium parvum ACB1</name>
    <dbReference type="NCBI Taxonomy" id="796943"/>
    <lineage>
        <taxon>Bacteria</taxon>
        <taxon>Bacillati</taxon>
        <taxon>Bacillota</taxon>
        <taxon>Clostridia</taxon>
        <taxon>Lachnospirales</taxon>
        <taxon>Lachnospiraceae</taxon>
        <taxon>Oribacterium</taxon>
    </lineage>
</organism>
<name>G9WL84_9FIRM</name>
<dbReference type="PATRIC" id="fig|796943.3.peg.754"/>
<dbReference type="PANTHER" id="PTHR47619">
    <property type="entry name" value="METALLO-HYDROLASE YYCJ-RELATED"/>
    <property type="match status" value="1"/>
</dbReference>
<dbReference type="Proteomes" id="UP000018461">
    <property type="component" value="Unassembled WGS sequence"/>
</dbReference>
<dbReference type="RefSeq" id="WP_009534230.1">
    <property type="nucleotide sequence ID" value="NZ_KE148312.1"/>
</dbReference>
<evidence type="ECO:0000313" key="2">
    <source>
        <dbReference type="EMBL" id="EHL12807.1"/>
    </source>
</evidence>
<dbReference type="SMART" id="SM00849">
    <property type="entry name" value="Lactamase_B"/>
    <property type="match status" value="1"/>
</dbReference>
<reference evidence="2" key="1">
    <citation type="submission" date="2011-08" db="EMBL/GenBank/DDBJ databases">
        <authorList>
            <consortium name="The Broad Institute Genome Sequencing Platform"/>
            <person name="Earl A."/>
            <person name="Ward D."/>
            <person name="Feldgarden M."/>
            <person name="Gevers D."/>
            <person name="Sizova M."/>
            <person name="Hazen A."/>
            <person name="Epstein S."/>
            <person name="Young S.K."/>
            <person name="Zeng Q."/>
            <person name="Gargeya S."/>
            <person name="Fitzgerald M."/>
            <person name="Haas B."/>
            <person name="Abouelleil A."/>
            <person name="Alvarado L."/>
            <person name="Arachchi H.M."/>
            <person name="Berlin A."/>
            <person name="Brown A."/>
            <person name="Chapman S.B."/>
            <person name="Chen Z."/>
            <person name="Dunbar C."/>
            <person name="Freedman E."/>
            <person name="Gearin G."/>
            <person name="Gellesch M."/>
            <person name="Goldberg J."/>
            <person name="Griggs A."/>
            <person name="Gujja S."/>
            <person name="Heiman D."/>
            <person name="Howarth C."/>
            <person name="Larson L."/>
            <person name="Lui A."/>
            <person name="MacDonald P.J.P."/>
            <person name="Montmayeur A."/>
            <person name="Murphy C."/>
            <person name="Neiman D."/>
            <person name="Pearson M."/>
            <person name="Priest M."/>
            <person name="Roberts A."/>
            <person name="Saif S."/>
            <person name="Shea T."/>
            <person name="Shenoy N."/>
            <person name="Sisk P."/>
            <person name="Stolte C."/>
            <person name="Sykes S."/>
            <person name="Wortman J."/>
            <person name="Nusbaum C."/>
            <person name="Birren B."/>
        </authorList>
    </citation>
    <scope>NUCLEOTIDE SEQUENCE</scope>
    <source>
        <strain evidence="2">ACB1</strain>
    </source>
</reference>
<sequence length="258" mass="28530">MRFASLSSGSDGNCSYIGTEEAHILIDCGVGIRTIEAGLKSLSLSLKDIDAIFLTHEHIDHIKALGSILRKEEIPVYGSLGTLQGTLLCKSLKNLPKELLNPILTDRKFSVKDLDLLPFSIHHDTGEPLAYRAESGEKHCAIATDLGTYDEYTIKHLQDTDVLLLEANHDIEMLEKGPYPLELKRRILSDFGHLSNESSAALLEKVVGSTLRQVFLGHLSKENNTPELALQTIREKLSEKDLPITVAKHGEISAIVEW</sequence>
<dbReference type="STRING" id="796943.HMPREF9625_00361"/>
<proteinExistence type="predicted"/>
<dbReference type="EMBL" id="AFZC02000003">
    <property type="protein sequence ID" value="EHL12807.1"/>
    <property type="molecule type" value="Genomic_DNA"/>
</dbReference>
<dbReference type="InterPro" id="IPR052533">
    <property type="entry name" value="WalJ/YycJ-like"/>
</dbReference>
<keyword evidence="3" id="KW-1185">Reference proteome</keyword>